<evidence type="ECO:0000256" key="1">
    <source>
        <dbReference type="ARBA" id="ARBA00022490"/>
    </source>
</evidence>
<comment type="caution">
    <text evidence="8">The sequence shown here is derived from an EMBL/GenBank/DDBJ whole genome shotgun (WGS) entry which is preliminary data.</text>
</comment>
<dbReference type="InterPro" id="IPR049560">
    <property type="entry name" value="MeTrfase_RsmB-F_NOP2_cat"/>
</dbReference>
<dbReference type="SUPFAM" id="SSF53335">
    <property type="entry name" value="S-adenosyl-L-methionine-dependent methyltransferases"/>
    <property type="match status" value="1"/>
</dbReference>
<dbReference type="GO" id="GO:0008173">
    <property type="term" value="F:RNA methyltransferase activity"/>
    <property type="evidence" value="ECO:0007669"/>
    <property type="project" value="InterPro"/>
</dbReference>
<dbReference type="Pfam" id="PF13636">
    <property type="entry name" value="Methyltranf_PUA"/>
    <property type="match status" value="1"/>
</dbReference>
<evidence type="ECO:0000256" key="3">
    <source>
        <dbReference type="ARBA" id="ARBA00022679"/>
    </source>
</evidence>
<dbReference type="Gene3D" id="3.30.70.1170">
    <property type="entry name" value="Sun protein, domain 3"/>
    <property type="match status" value="1"/>
</dbReference>
<dbReference type="PANTHER" id="PTHR22807:SF30">
    <property type="entry name" value="28S RRNA (CYTOSINE(4447)-C(5))-METHYLTRANSFERASE-RELATED"/>
    <property type="match status" value="1"/>
</dbReference>
<dbReference type="Proteomes" id="UP000265862">
    <property type="component" value="Unassembled WGS sequence"/>
</dbReference>
<dbReference type="PRINTS" id="PR02008">
    <property type="entry name" value="RCMTFAMILY"/>
</dbReference>
<evidence type="ECO:0000256" key="2">
    <source>
        <dbReference type="ARBA" id="ARBA00022603"/>
    </source>
</evidence>
<keyword evidence="3 6" id="KW-0808">Transferase</keyword>
<keyword evidence="5 6" id="KW-0694">RNA-binding</keyword>
<dbReference type="InterPro" id="IPR001678">
    <property type="entry name" value="MeTrfase_RsmB-F_NOP2_dom"/>
</dbReference>
<feature type="domain" description="SAM-dependent MTase RsmB/NOP-type" evidence="7">
    <location>
        <begin position="11"/>
        <end position="296"/>
    </location>
</feature>
<dbReference type="InterPro" id="IPR023267">
    <property type="entry name" value="RCMT"/>
</dbReference>
<dbReference type="InterPro" id="IPR027391">
    <property type="entry name" value="Nol1_Nop2_Fmu_2"/>
</dbReference>
<gene>
    <name evidence="8" type="ORF">DS835_03325</name>
</gene>
<dbReference type="CDD" id="cd21147">
    <property type="entry name" value="RsmF_methylt_CTD1"/>
    <property type="match status" value="1"/>
</dbReference>
<keyword evidence="4 6" id="KW-0949">S-adenosyl-L-methionine</keyword>
<keyword evidence="2 6" id="KW-0489">Methyltransferase</keyword>
<feature type="binding site" evidence="6">
    <location>
        <begin position="104"/>
        <end position="110"/>
    </location>
    <ligand>
        <name>S-adenosyl-L-methionine</name>
        <dbReference type="ChEBI" id="CHEBI:59789"/>
    </ligand>
</feature>
<feature type="active site" description="Nucleophile" evidence="6">
    <location>
        <position position="226"/>
    </location>
</feature>
<dbReference type="Pfam" id="PF01189">
    <property type="entry name" value="Methyltr_RsmB-F"/>
    <property type="match status" value="1"/>
</dbReference>
<evidence type="ECO:0000256" key="5">
    <source>
        <dbReference type="ARBA" id="ARBA00022884"/>
    </source>
</evidence>
<organism evidence="8 9">
    <name type="scientific">Lactobacillus bombicola</name>
    <dbReference type="NCBI Taxonomy" id="1505723"/>
    <lineage>
        <taxon>Bacteria</taxon>
        <taxon>Bacillati</taxon>
        <taxon>Bacillota</taxon>
        <taxon>Bacilli</taxon>
        <taxon>Lactobacillales</taxon>
        <taxon>Lactobacillaceae</taxon>
        <taxon>Lactobacillus</taxon>
    </lineage>
</organism>
<evidence type="ECO:0000256" key="4">
    <source>
        <dbReference type="ARBA" id="ARBA00022691"/>
    </source>
</evidence>
<name>A0A396SSP5_9LACO</name>
<dbReference type="Pfam" id="PF17125">
    <property type="entry name" value="Methyltr_RsmF_N"/>
    <property type="match status" value="1"/>
</dbReference>
<accession>A0A396SSP5</accession>
<dbReference type="Gene3D" id="2.30.130.60">
    <property type="match status" value="1"/>
</dbReference>
<protein>
    <submittedName>
        <fullName evidence="8">RNA methyltransferase</fullName>
    </submittedName>
</protein>
<dbReference type="EMBL" id="QOCV01000005">
    <property type="protein sequence ID" value="RHW54647.1"/>
    <property type="molecule type" value="Genomic_DNA"/>
</dbReference>
<dbReference type="CDD" id="cd02440">
    <property type="entry name" value="AdoMet_MTases"/>
    <property type="match status" value="1"/>
</dbReference>
<dbReference type="Pfam" id="PF17126">
    <property type="entry name" value="RsmF_methylt_CI"/>
    <property type="match status" value="1"/>
</dbReference>
<comment type="caution">
    <text evidence="6">Lacks conserved residue(s) required for the propagation of feature annotation.</text>
</comment>
<dbReference type="InterPro" id="IPR031341">
    <property type="entry name" value="Methyltr_RsmF_N"/>
</dbReference>
<dbReference type="GO" id="GO:0001510">
    <property type="term" value="P:RNA methylation"/>
    <property type="evidence" value="ECO:0007669"/>
    <property type="project" value="InterPro"/>
</dbReference>
<proteinExistence type="inferred from homology"/>
<dbReference type="InterPro" id="IPR031340">
    <property type="entry name" value="RsmF_methylt_CI"/>
</dbReference>
<evidence type="ECO:0000313" key="9">
    <source>
        <dbReference type="Proteomes" id="UP000265862"/>
    </source>
</evidence>
<evidence type="ECO:0000259" key="7">
    <source>
        <dbReference type="PROSITE" id="PS51686"/>
    </source>
</evidence>
<dbReference type="RefSeq" id="WP_118897825.1">
    <property type="nucleotide sequence ID" value="NZ_QOCV01000005.1"/>
</dbReference>
<feature type="binding site" evidence="6">
    <location>
        <position position="173"/>
    </location>
    <ligand>
        <name>S-adenosyl-L-methionine</name>
        <dbReference type="ChEBI" id="CHEBI:59789"/>
    </ligand>
</feature>
<dbReference type="PROSITE" id="PS51686">
    <property type="entry name" value="SAM_MT_RSMB_NOP"/>
    <property type="match status" value="1"/>
</dbReference>
<reference evidence="8 9" key="1">
    <citation type="submission" date="2018-07" db="EMBL/GenBank/DDBJ databases">
        <title>Genome sequences of six Lactobacillus spp. isolated from bumble bee guts.</title>
        <authorList>
            <person name="Motta E.V.S."/>
            <person name="Moran N.A."/>
        </authorList>
    </citation>
    <scope>NUCLEOTIDE SEQUENCE [LARGE SCALE GENOMIC DNA]</scope>
    <source>
        <strain evidence="8 9">OCC3</strain>
    </source>
</reference>
<dbReference type="PANTHER" id="PTHR22807">
    <property type="entry name" value="NOP2 YEAST -RELATED NOL1/NOP2/FMU SUN DOMAIN-CONTAINING"/>
    <property type="match status" value="1"/>
</dbReference>
<keyword evidence="1" id="KW-0963">Cytoplasm</keyword>
<dbReference type="InterPro" id="IPR029063">
    <property type="entry name" value="SAM-dependent_MTases_sf"/>
</dbReference>
<dbReference type="GO" id="GO:0003723">
    <property type="term" value="F:RNA binding"/>
    <property type="evidence" value="ECO:0007669"/>
    <property type="project" value="UniProtKB-UniRule"/>
</dbReference>
<dbReference type="AlphaFoldDB" id="A0A396SSP5"/>
<comment type="similarity">
    <text evidence="6">Belongs to the class I-like SAM-binding methyltransferase superfamily. RsmB/NOP family.</text>
</comment>
<evidence type="ECO:0000313" key="8">
    <source>
        <dbReference type="EMBL" id="RHW54647.1"/>
    </source>
</evidence>
<sequence>MLKLPVDFLNKYQALLGAEKAKELFTSLEYSPKKAYRINSLKWQNQVSYKQDEPILNVNAAFYGKITGLDPEWVSGTVYSQDPAAMFPAMIAAAKPGERVLDLCAAPGGKSTALGEQLQSQGLLLANEISRSRAKILRENIERWGISNALITNETPQKLASQLPHFFDKIVVDAPCSGEGMFRKNNEAISYWSPDYISVCQKRQKDILTEAVKMLRPGGELIYSTCTFAPEENEQIVSWLVTNFNFEILPIKLAKIAVDHGHPEWADGNLLLKNTLRFWPFDELGEGQFVAKLKLVKSESQLVKSSPKKRRKHGTNQNLLNKEQILLIKKVLEPFNLPNELKNWSKLGLVQNNHVCIPAFPEVASLHLKIINNGIDLGILKKKRFEPSHQLAMVLGQIEQNQVINLSKQDYLCYLHGETVRIDTEIRGFVLISCHNLIFSFGKVSGDGILKNFYPKGLRTVKKGLQND</sequence>
<feature type="binding site" evidence="6">
    <location>
        <position position="128"/>
    </location>
    <ligand>
        <name>S-adenosyl-L-methionine</name>
        <dbReference type="ChEBI" id="CHEBI:59789"/>
    </ligand>
</feature>
<dbReference type="Gene3D" id="3.40.50.150">
    <property type="entry name" value="Vaccinia Virus protein VP39"/>
    <property type="match status" value="1"/>
</dbReference>
<evidence type="ECO:0000256" key="6">
    <source>
        <dbReference type="PROSITE-ProRule" id="PRU01023"/>
    </source>
</evidence>